<evidence type="ECO:0000256" key="3">
    <source>
        <dbReference type="ARBA" id="ARBA00006181"/>
    </source>
</evidence>
<evidence type="ECO:0000256" key="4">
    <source>
        <dbReference type="ARBA" id="ARBA00016225"/>
    </source>
</evidence>
<dbReference type="InterPro" id="IPR036980">
    <property type="entry name" value="RNase_P/MRP_Rpp29_sf"/>
</dbReference>
<dbReference type="GO" id="GO:0005634">
    <property type="term" value="C:nucleus"/>
    <property type="evidence" value="ECO:0007669"/>
    <property type="project" value="UniProtKB-SubCell"/>
</dbReference>
<accession>A0A813M0H3</accession>
<organism evidence="6 7">
    <name type="scientific">Brachionus calyciflorus</name>
    <dbReference type="NCBI Taxonomy" id="104777"/>
    <lineage>
        <taxon>Eukaryota</taxon>
        <taxon>Metazoa</taxon>
        <taxon>Spiralia</taxon>
        <taxon>Gnathifera</taxon>
        <taxon>Rotifera</taxon>
        <taxon>Eurotatoria</taxon>
        <taxon>Monogononta</taxon>
        <taxon>Pseudotrocha</taxon>
        <taxon>Ploima</taxon>
        <taxon>Brachionidae</taxon>
        <taxon>Brachionus</taxon>
    </lineage>
</organism>
<evidence type="ECO:0000256" key="5">
    <source>
        <dbReference type="ARBA" id="ARBA00046486"/>
    </source>
</evidence>
<sequence length="128" mass="14633">MNEVWNTYASSCLLTCLSKNSQLENVSLDEENVLNCLKQIDYHGCFLTVTRSASKTQIGLSGIVLQDKRNVFFILCRDNSIKIIPKFGNLFEFEILGCKFTLVGSNMCYRPEMRTTKHAKIKTKKNIK</sequence>
<dbReference type="GO" id="GO:0000172">
    <property type="term" value="C:ribonuclease MRP complex"/>
    <property type="evidence" value="ECO:0007669"/>
    <property type="project" value="InterPro"/>
</dbReference>
<comment type="similarity">
    <text evidence="3">Belongs to the eukaryotic/archaeal RNase P protein component 1 family.</text>
</comment>
<evidence type="ECO:0000313" key="6">
    <source>
        <dbReference type="EMBL" id="CAF0713545.1"/>
    </source>
</evidence>
<dbReference type="GO" id="GO:0006364">
    <property type="term" value="P:rRNA processing"/>
    <property type="evidence" value="ECO:0007669"/>
    <property type="project" value="TreeGrafter"/>
</dbReference>
<dbReference type="InterPro" id="IPR023534">
    <property type="entry name" value="Rof/RNase_P-like"/>
</dbReference>
<comment type="subcellular location">
    <subcellularLocation>
        <location evidence="2">Nucleus</location>
    </subcellularLocation>
</comment>
<dbReference type="GO" id="GO:0033204">
    <property type="term" value="F:ribonuclease P RNA binding"/>
    <property type="evidence" value="ECO:0007669"/>
    <property type="project" value="InterPro"/>
</dbReference>
<comment type="function">
    <text evidence="1">Component of ribonuclease P, a ribonucleoprotein complex that generates mature tRNA molecules by cleaving their 5'-ends.</text>
</comment>
<dbReference type="Pfam" id="PF01868">
    <property type="entry name" value="RNase_P-MRP_p29"/>
    <property type="match status" value="1"/>
</dbReference>
<dbReference type="OrthoDB" id="124041at2759"/>
<dbReference type="AlphaFoldDB" id="A0A813M0H3"/>
<proteinExistence type="inferred from homology"/>
<dbReference type="SUPFAM" id="SSF101744">
    <property type="entry name" value="Rof/RNase P subunit-like"/>
    <property type="match status" value="1"/>
</dbReference>
<comment type="subunit">
    <text evidence="5">Component of nuclear RNase P and RNase MRP ribonucleoproteins. RNase P consists of a catalytic RNA moiety and 10 different protein chains; POP1, POP4, POP5, POP7, RPP14, RPP21, RPP25, RPP30, RPP38 and RPP40. Within the RNase P complex, POP1, POP7 and RPP25 form the 'finger' subcomplex, POP5, RPP14, RPP40 and homodimeric RPP30 form the 'palm' subcomplex, and RPP21, POP4 and RPP38 form the 'wrist' subcomplex. All subunits of the RNase P complex interact with the catalytic RNA. Several subunits of RNase P are also part of the RNase MRP complex. RNase MRP consists of a catalytic RNA moiety and about 8 protein subunits; POP1, POP7, RPP25, RPP30, RPP38, RPP40 and possibly also POP4 and POP5.</text>
</comment>
<dbReference type="PANTHER" id="PTHR13348:SF0">
    <property type="entry name" value="RIBONUCLEASE P PROTEIN SUBUNIT P29"/>
    <property type="match status" value="1"/>
</dbReference>
<dbReference type="Gene3D" id="2.30.30.210">
    <property type="entry name" value="Ribonuclease P/MRP, subunit p29"/>
    <property type="match status" value="1"/>
</dbReference>
<dbReference type="Proteomes" id="UP000663879">
    <property type="component" value="Unassembled WGS sequence"/>
</dbReference>
<evidence type="ECO:0000256" key="1">
    <source>
        <dbReference type="ARBA" id="ARBA00002435"/>
    </source>
</evidence>
<dbReference type="InterPro" id="IPR002730">
    <property type="entry name" value="Rpp29/RNP1"/>
</dbReference>
<dbReference type="EMBL" id="CAJNOC010000084">
    <property type="protein sequence ID" value="CAF0713545.1"/>
    <property type="molecule type" value="Genomic_DNA"/>
</dbReference>
<gene>
    <name evidence="6" type="ORF">OXX778_LOCUS1353</name>
</gene>
<evidence type="ECO:0000256" key="2">
    <source>
        <dbReference type="ARBA" id="ARBA00004123"/>
    </source>
</evidence>
<dbReference type="InterPro" id="IPR016848">
    <property type="entry name" value="RNase_P/MRP_Rpp29-subunit"/>
</dbReference>
<dbReference type="GO" id="GO:0001682">
    <property type="term" value="P:tRNA 5'-leader removal"/>
    <property type="evidence" value="ECO:0007669"/>
    <property type="project" value="InterPro"/>
</dbReference>
<dbReference type="PANTHER" id="PTHR13348">
    <property type="entry name" value="RIBONUCLEASE P SUBUNIT P29"/>
    <property type="match status" value="1"/>
</dbReference>
<keyword evidence="7" id="KW-1185">Reference proteome</keyword>
<name>A0A813M0H3_9BILA</name>
<evidence type="ECO:0000313" key="7">
    <source>
        <dbReference type="Proteomes" id="UP000663879"/>
    </source>
</evidence>
<reference evidence="6" key="1">
    <citation type="submission" date="2021-02" db="EMBL/GenBank/DDBJ databases">
        <authorList>
            <person name="Nowell W R."/>
        </authorList>
    </citation>
    <scope>NUCLEOTIDE SEQUENCE</scope>
    <source>
        <strain evidence="6">Ploen Becks lab</strain>
    </source>
</reference>
<dbReference type="SMART" id="SM00538">
    <property type="entry name" value="POP4"/>
    <property type="match status" value="1"/>
</dbReference>
<comment type="caution">
    <text evidence="6">The sequence shown here is derived from an EMBL/GenBank/DDBJ whole genome shotgun (WGS) entry which is preliminary data.</text>
</comment>
<protein>
    <recommendedName>
        <fullName evidence="4">Ribonuclease P protein subunit p29</fullName>
    </recommendedName>
</protein>
<dbReference type="GO" id="GO:0030677">
    <property type="term" value="C:ribonuclease P complex"/>
    <property type="evidence" value="ECO:0007669"/>
    <property type="project" value="InterPro"/>
</dbReference>